<feature type="domain" description="Outer membrane protein beta-barrel" evidence="5">
    <location>
        <begin position="388"/>
        <end position="787"/>
    </location>
</feature>
<dbReference type="Pfam" id="PF14905">
    <property type="entry name" value="OMP_b-brl_3"/>
    <property type="match status" value="1"/>
</dbReference>
<dbReference type="Gene3D" id="2.170.130.10">
    <property type="entry name" value="TonB-dependent receptor, plug domain"/>
    <property type="match status" value="1"/>
</dbReference>
<protein>
    <submittedName>
        <fullName evidence="6">TonB-dependent receptor</fullName>
    </submittedName>
</protein>
<dbReference type="PANTHER" id="PTHR40980:SF4">
    <property type="entry name" value="TONB-DEPENDENT RECEPTOR-LIKE BETA-BARREL DOMAIN-CONTAINING PROTEIN"/>
    <property type="match status" value="1"/>
</dbReference>
<dbReference type="Gene3D" id="2.60.40.1120">
    <property type="entry name" value="Carboxypeptidase-like, regulatory domain"/>
    <property type="match status" value="1"/>
</dbReference>
<evidence type="ECO:0000256" key="3">
    <source>
        <dbReference type="ARBA" id="ARBA00023237"/>
    </source>
</evidence>
<keyword evidence="7" id="KW-1185">Reference proteome</keyword>
<organism evidence="6 7">
    <name type="scientific">Agaribacillus aureus</name>
    <dbReference type="NCBI Taxonomy" id="3051825"/>
    <lineage>
        <taxon>Bacteria</taxon>
        <taxon>Pseudomonadati</taxon>
        <taxon>Bacteroidota</taxon>
        <taxon>Cytophagia</taxon>
        <taxon>Cytophagales</taxon>
        <taxon>Splendidivirgaceae</taxon>
        <taxon>Agaribacillus</taxon>
    </lineage>
</organism>
<dbReference type="EMBL" id="JAUJEB010000006">
    <property type="protein sequence ID" value="MDN5215259.1"/>
    <property type="molecule type" value="Genomic_DNA"/>
</dbReference>
<gene>
    <name evidence="6" type="ORF">QQ020_24485</name>
</gene>
<dbReference type="PANTHER" id="PTHR40980">
    <property type="entry name" value="PLUG DOMAIN-CONTAINING PROTEIN"/>
    <property type="match status" value="1"/>
</dbReference>
<dbReference type="InterPro" id="IPR036942">
    <property type="entry name" value="Beta-barrel_TonB_sf"/>
</dbReference>
<keyword evidence="3" id="KW-0998">Cell outer membrane</keyword>
<dbReference type="SUPFAM" id="SSF56935">
    <property type="entry name" value="Porins"/>
    <property type="match status" value="1"/>
</dbReference>
<evidence type="ECO:0000313" key="6">
    <source>
        <dbReference type="EMBL" id="MDN5215259.1"/>
    </source>
</evidence>
<dbReference type="RefSeq" id="WP_346760597.1">
    <property type="nucleotide sequence ID" value="NZ_JAUJEB010000006.1"/>
</dbReference>
<evidence type="ECO:0000256" key="2">
    <source>
        <dbReference type="ARBA" id="ARBA00023136"/>
    </source>
</evidence>
<dbReference type="InterPro" id="IPR037066">
    <property type="entry name" value="Plug_dom_sf"/>
</dbReference>
<proteinExistence type="predicted"/>
<feature type="domain" description="TonB-dependent receptor plug" evidence="4">
    <location>
        <begin position="153"/>
        <end position="232"/>
    </location>
</feature>
<comment type="caution">
    <text evidence="6">The sequence shown here is derived from an EMBL/GenBank/DDBJ whole genome shotgun (WGS) entry which is preliminary data.</text>
</comment>
<evidence type="ECO:0000259" key="4">
    <source>
        <dbReference type="Pfam" id="PF07715"/>
    </source>
</evidence>
<dbReference type="InterPro" id="IPR041700">
    <property type="entry name" value="OMP_b-brl_3"/>
</dbReference>
<dbReference type="InterPro" id="IPR012910">
    <property type="entry name" value="Plug_dom"/>
</dbReference>
<evidence type="ECO:0000313" key="7">
    <source>
        <dbReference type="Proteomes" id="UP001172083"/>
    </source>
</evidence>
<evidence type="ECO:0000256" key="1">
    <source>
        <dbReference type="ARBA" id="ARBA00004442"/>
    </source>
</evidence>
<dbReference type="Pfam" id="PF07715">
    <property type="entry name" value="Plug"/>
    <property type="match status" value="1"/>
</dbReference>
<keyword evidence="6" id="KW-0675">Receptor</keyword>
<dbReference type="Gene3D" id="2.40.170.20">
    <property type="entry name" value="TonB-dependent receptor, beta-barrel domain"/>
    <property type="match status" value="1"/>
</dbReference>
<dbReference type="InterPro" id="IPR008969">
    <property type="entry name" value="CarboxyPept-like_regulatory"/>
</dbReference>
<accession>A0ABT8LBW4</accession>
<dbReference type="Pfam" id="PF13620">
    <property type="entry name" value="CarboxypepD_reg"/>
    <property type="match status" value="1"/>
</dbReference>
<dbReference type="Proteomes" id="UP001172083">
    <property type="component" value="Unassembled WGS sequence"/>
</dbReference>
<reference evidence="6" key="1">
    <citation type="submission" date="2023-06" db="EMBL/GenBank/DDBJ databases">
        <title>Genomic of Agaribacillus aureum.</title>
        <authorList>
            <person name="Wang G."/>
        </authorList>
    </citation>
    <scope>NUCLEOTIDE SEQUENCE</scope>
    <source>
        <strain evidence="6">BMA12</strain>
    </source>
</reference>
<keyword evidence="2" id="KW-0472">Membrane</keyword>
<name>A0ABT8LBW4_9BACT</name>
<sequence length="806" mass="91191">MKNQKFILAGLFFFTLTILQGHTDLHASVGAQGSDIKGLVADETSKKPMEYATVALYHSVDSILITGVVTDNAGRFYLENILAGTYYLVADFLGYRKQTIPDIKVGLSQKTIDLGTIGLIADITQMEAIEITARKEAIEHHIDKDVINVDRQLNAAGGSAVEVLENHPSVDVDMDGNVTLRGNANFQVLINGKPTALDASQALQQMPASNLKKVEVITNPSAKYDADGSAGIINLITNNNEKNGFSGLMNGAIYSNDSYRGDLSLGYAHRKLSLTLEGNINQDRSRYYEYETSQRTHDIHDQVINQFITVGSNQHVGKLKQIGIGIDYSMNDKNKLSLFAKRGQFEYQFLLNEKLVESIGNDHSYFLIGDVISNNRNVTSIHFTDFQSFDTAGHQLEISANYFFIDYDRKNLQDQFNTDSSWNPEMLSAEIENGQLQTIKRLRIKADYVKPITEKTKLEAGLQARLDQRDARFLVASFSSGDLSDNSYLYHRNIYAAYYTLQSTWHKIDVKGGLRAEYVDRQMTIADGNTTLSLEKLQLFPSIYLTKKLLRDQQIQFNYSRKIVRPDDFQLNPFFYYTSRTNNWKGNPDIRPSSVNSFEFNYINNFGNSSLTAKTYFRKTGDAIQNILQGNEQGVTTGSMHNLDQATDLGIEISGDIEVSSWWNINTSFIFYRNSLQGIILEEYIDRTAHIWRSRLQTTFDLHKNTTLQLTGFYNGPSIRPQGKNVAAYAINGSLRQRLLNKKLILTLSANNLFNLRRFGGNTIGENFVREWDTRLKFPVYTFNISYKFNNFSKKDREEGAEGLGF</sequence>
<comment type="subcellular location">
    <subcellularLocation>
        <location evidence="1">Cell outer membrane</location>
    </subcellularLocation>
</comment>
<evidence type="ECO:0000259" key="5">
    <source>
        <dbReference type="Pfam" id="PF14905"/>
    </source>
</evidence>
<dbReference type="SUPFAM" id="SSF49464">
    <property type="entry name" value="Carboxypeptidase regulatory domain-like"/>
    <property type="match status" value="1"/>
</dbReference>